<dbReference type="WBParaSite" id="maker-uti_cns_0005542-snap-gene-0.1-mRNA-1">
    <property type="protein sequence ID" value="maker-uti_cns_0005542-snap-gene-0.1-mRNA-1"/>
    <property type="gene ID" value="maker-uti_cns_0005542-snap-gene-0.1"/>
</dbReference>
<feature type="repeat" description="ANK" evidence="1">
    <location>
        <begin position="336"/>
        <end position="370"/>
    </location>
</feature>
<dbReference type="SUPFAM" id="SSF48403">
    <property type="entry name" value="Ankyrin repeat"/>
    <property type="match status" value="1"/>
</dbReference>
<feature type="repeat" description="ANK" evidence="1">
    <location>
        <begin position="203"/>
        <end position="235"/>
    </location>
</feature>
<feature type="repeat" description="ANK" evidence="1">
    <location>
        <begin position="471"/>
        <end position="503"/>
    </location>
</feature>
<dbReference type="PANTHER" id="PTHR24133">
    <property type="entry name" value="ANKYRIN DOMAIN-CONTAINING"/>
    <property type="match status" value="1"/>
</dbReference>
<dbReference type="PANTHER" id="PTHR24133:SF40">
    <property type="entry name" value="ANKYRIN REPEAT DOMAIN 44"/>
    <property type="match status" value="1"/>
</dbReference>
<dbReference type="InterPro" id="IPR036770">
    <property type="entry name" value="Ankyrin_rpt-contain_sf"/>
</dbReference>
<evidence type="ECO:0000256" key="2">
    <source>
        <dbReference type="SAM" id="SignalP"/>
    </source>
</evidence>
<accession>A0A1I8HCM9</accession>
<keyword evidence="1" id="KW-0040">ANK repeat</keyword>
<protein>
    <submittedName>
        <fullName evidence="5">SOCS box domain-containing protein</fullName>
    </submittedName>
</protein>
<dbReference type="InterPro" id="IPR002110">
    <property type="entry name" value="Ankyrin_rpt"/>
</dbReference>
<dbReference type="Pfam" id="PF00023">
    <property type="entry name" value="Ank"/>
    <property type="match status" value="2"/>
</dbReference>
<organism evidence="4 5">
    <name type="scientific">Macrostomum lignano</name>
    <dbReference type="NCBI Taxonomy" id="282301"/>
    <lineage>
        <taxon>Eukaryota</taxon>
        <taxon>Metazoa</taxon>
        <taxon>Spiralia</taxon>
        <taxon>Lophotrochozoa</taxon>
        <taxon>Platyhelminthes</taxon>
        <taxon>Rhabditophora</taxon>
        <taxon>Macrostomorpha</taxon>
        <taxon>Macrostomida</taxon>
        <taxon>Macrostomidae</taxon>
        <taxon>Macrostomum</taxon>
    </lineage>
</organism>
<dbReference type="PROSITE" id="PS50225">
    <property type="entry name" value="SOCS"/>
    <property type="match status" value="1"/>
</dbReference>
<evidence type="ECO:0000256" key="1">
    <source>
        <dbReference type="PROSITE-ProRule" id="PRU00023"/>
    </source>
</evidence>
<feature type="repeat" description="ANK" evidence="1">
    <location>
        <begin position="405"/>
        <end position="437"/>
    </location>
</feature>
<dbReference type="SMART" id="SM00969">
    <property type="entry name" value="SOCS_box"/>
    <property type="match status" value="1"/>
</dbReference>
<feature type="chain" id="PRO_5009320143" evidence="2">
    <location>
        <begin position="19"/>
        <end position="647"/>
    </location>
</feature>
<keyword evidence="4" id="KW-1185">Reference proteome</keyword>
<feature type="signal peptide" evidence="2">
    <location>
        <begin position="1"/>
        <end position="18"/>
    </location>
</feature>
<feature type="repeat" description="ANK" evidence="1">
    <location>
        <begin position="438"/>
        <end position="470"/>
    </location>
</feature>
<dbReference type="Gene3D" id="1.10.750.20">
    <property type="entry name" value="SOCS box"/>
    <property type="match status" value="1"/>
</dbReference>
<evidence type="ECO:0000313" key="4">
    <source>
        <dbReference type="Proteomes" id="UP000095280"/>
    </source>
</evidence>
<name>A0A1I8HCM9_9PLAT</name>
<evidence type="ECO:0000313" key="5">
    <source>
        <dbReference type="WBParaSite" id="maker-uti_cns_0005542-snap-gene-0.1-mRNA-1"/>
    </source>
</evidence>
<dbReference type="Pfam" id="PF07525">
    <property type="entry name" value="SOCS_box"/>
    <property type="match status" value="1"/>
</dbReference>
<dbReference type="Gene3D" id="1.25.40.20">
    <property type="entry name" value="Ankyrin repeat-containing domain"/>
    <property type="match status" value="3"/>
</dbReference>
<dbReference type="AlphaFoldDB" id="A0A1I8HCM9"/>
<dbReference type="SUPFAM" id="SSF158235">
    <property type="entry name" value="SOCS box-like"/>
    <property type="match status" value="1"/>
</dbReference>
<evidence type="ECO:0000259" key="3">
    <source>
        <dbReference type="PROSITE" id="PS50225"/>
    </source>
</evidence>
<feature type="repeat" description="ANK" evidence="1">
    <location>
        <begin position="504"/>
        <end position="536"/>
    </location>
</feature>
<dbReference type="Pfam" id="PF12796">
    <property type="entry name" value="Ank_2"/>
    <property type="match status" value="3"/>
</dbReference>
<dbReference type="SMART" id="SM00248">
    <property type="entry name" value="ANK"/>
    <property type="match status" value="11"/>
</dbReference>
<dbReference type="Proteomes" id="UP000095280">
    <property type="component" value="Unplaced"/>
</dbReference>
<feature type="repeat" description="ANK" evidence="1">
    <location>
        <begin position="171"/>
        <end position="203"/>
    </location>
</feature>
<dbReference type="InterPro" id="IPR036036">
    <property type="entry name" value="SOCS_box-like_dom_sf"/>
</dbReference>
<keyword evidence="2" id="KW-0732">Signal</keyword>
<feature type="domain" description="SOCS box" evidence="3">
    <location>
        <begin position="597"/>
        <end position="647"/>
    </location>
</feature>
<dbReference type="InterPro" id="IPR001496">
    <property type="entry name" value="SOCS_box"/>
</dbReference>
<feature type="repeat" description="ANK" evidence="1">
    <location>
        <begin position="371"/>
        <end position="395"/>
    </location>
</feature>
<dbReference type="PRINTS" id="PR01415">
    <property type="entry name" value="ANKYRIN"/>
</dbReference>
<feature type="repeat" description="ANK" evidence="1">
    <location>
        <begin position="537"/>
        <end position="565"/>
    </location>
</feature>
<dbReference type="GO" id="GO:0035556">
    <property type="term" value="P:intracellular signal transduction"/>
    <property type="evidence" value="ECO:0007669"/>
    <property type="project" value="InterPro"/>
</dbReference>
<dbReference type="InterPro" id="IPR052391">
    <property type="entry name" value="E3_Ligase-Neurotoxin"/>
</dbReference>
<reference evidence="5" key="1">
    <citation type="submission" date="2016-11" db="UniProtKB">
        <authorList>
            <consortium name="WormBaseParasite"/>
        </authorList>
    </citation>
    <scope>IDENTIFICATION</scope>
</reference>
<dbReference type="CDD" id="cd03716">
    <property type="entry name" value="SOCS_ASB_like"/>
    <property type="match status" value="1"/>
</dbReference>
<dbReference type="PROSITE" id="PS50088">
    <property type="entry name" value="ANK_REPEAT"/>
    <property type="match status" value="9"/>
</dbReference>
<dbReference type="PROSITE" id="PS50297">
    <property type="entry name" value="ANK_REP_REGION"/>
    <property type="match status" value="8"/>
</dbReference>
<proteinExistence type="predicted"/>
<sequence length="647" mass="71018">PANLLRLLLRQLSFAALSSNFEVGEFALTGRLPLLRLGQRALQLADAPPVLAVLTDEALATGQLLPAAGQDFLQLGRVLFFEGVHQSFVLIVLRIECVDHLVKLNEAIGCPTHAAVARQMGQRYSKHRHKPQISKQQIPWLLRGAIRSNNVETLTYLFSYPNDVDPSMVIDGVCPLNLAVELGHVQMVKLLLKAGANIHVYDAPTYPLLQAATYGRTEIIELLVKSNADVNMRNQHLQTGLHLIATQTSEKYRATCRALLQNDCNPNLLDTDGLAPLHRASAQIAAEMVQFPSVNVNLKSESGDTALTSAVKDRREAVVGALLKSESLRLEDTDQIGMTPLMIAAELGASGVGLAALLLAAGSSASKTDKQGMTALHHAAYTGCLSMTQLLLGQGNASINSTDSYGRSPLYLATSRGHVELVNYFLSKGADVHLPNKELKSPMYIAAYFGHLEIVQALLRSEADVDQPDTHKKTPLYVATYHGRTDIVDLLLRHGSDVNAADRNGKTPLYIAVLHGHLAIADKLIKHGAQVNRCDKDGLAPLHMAVKFPKLDIPMVKLLLSHGCDPLNLQAFTRWLLENQIIPDKIIYADQDFSDWLHREECNVRSLKRLCRNEIQRALGHTDSMKHKVNKLPLPNQLQSYVSLKAL</sequence>